<dbReference type="InterPro" id="IPR011990">
    <property type="entry name" value="TPR-like_helical_dom_sf"/>
</dbReference>
<accession>A0A0X3V3C6</accession>
<comment type="caution">
    <text evidence="2">The sequence shown here is derived from an EMBL/GenBank/DDBJ whole genome shotgun (WGS) entry which is preliminary data.</text>
</comment>
<dbReference type="AlphaFoldDB" id="A0A0X3V3C6"/>
<dbReference type="PROSITE" id="PS50943">
    <property type="entry name" value="HTH_CROC1"/>
    <property type="match status" value="1"/>
</dbReference>
<dbReference type="Gene3D" id="1.10.260.40">
    <property type="entry name" value="lambda repressor-like DNA-binding domains"/>
    <property type="match status" value="1"/>
</dbReference>
<dbReference type="CDD" id="cd00093">
    <property type="entry name" value="HTH_XRE"/>
    <property type="match status" value="1"/>
</dbReference>
<dbReference type="RefSeq" id="WP_067687551.1">
    <property type="nucleotide sequence ID" value="NZ_LLZH01000054.1"/>
</dbReference>
<dbReference type="Pfam" id="PF01381">
    <property type="entry name" value="HTH_3"/>
    <property type="match status" value="1"/>
</dbReference>
<dbReference type="OrthoDB" id="3420984at2"/>
<keyword evidence="3" id="KW-1185">Reference proteome</keyword>
<feature type="domain" description="HTH cro/C1-type" evidence="1">
    <location>
        <begin position="8"/>
        <end position="65"/>
    </location>
</feature>
<dbReference type="EMBL" id="LLZH01000054">
    <property type="protein sequence ID" value="KUL39293.1"/>
    <property type="molecule type" value="Genomic_DNA"/>
</dbReference>
<proteinExistence type="predicted"/>
<sequence>MNEIGSRIYELRSERMPRLTQRELADRAGVSIDVIQRLEQGRKSSARLPTLTAIATALDVDLAYLVGKPTHLQSVPAGGGLLALRRALTPVIDEPGDPVPVDELRGTVADAWGAYWRGDYDLLSSVLPGVISDARRSGAGDVFAEAAQIAAATLVHLGHADLSLVAVDQALSAAQDPLLRAAVVGTQSWVLLNQARSDDAVATAVRAADAMEPRRKAAPEAVSMWGNLLVTAATAAARAGDDDEAQDLLRAAHGAAVRLGKDRNDYNTAFGVSQVVMQRVDVAVVAGDYARALDVAADMPRRTGLPLAARARHKVDLAHAHARLGRSRDAERVLLAVERTAPQWMRYQTFPRAVVGELLSARRPSPGVRGLARRLGVG</sequence>
<organism evidence="2 3">
    <name type="scientific">Actinoplanes awajinensis subsp. mycoplanecinus</name>
    <dbReference type="NCBI Taxonomy" id="135947"/>
    <lineage>
        <taxon>Bacteria</taxon>
        <taxon>Bacillati</taxon>
        <taxon>Actinomycetota</taxon>
        <taxon>Actinomycetes</taxon>
        <taxon>Micromonosporales</taxon>
        <taxon>Micromonosporaceae</taxon>
        <taxon>Actinoplanes</taxon>
    </lineage>
</organism>
<name>A0A0X3V3C6_9ACTN</name>
<dbReference type="InterPro" id="IPR001387">
    <property type="entry name" value="Cro/C1-type_HTH"/>
</dbReference>
<dbReference type="SUPFAM" id="SSF48452">
    <property type="entry name" value="TPR-like"/>
    <property type="match status" value="1"/>
</dbReference>
<evidence type="ECO:0000313" key="2">
    <source>
        <dbReference type="EMBL" id="KUL39293.1"/>
    </source>
</evidence>
<reference evidence="2 3" key="1">
    <citation type="submission" date="2015-10" db="EMBL/GenBank/DDBJ databases">
        <authorList>
            <person name="Gilbert D.G."/>
        </authorList>
    </citation>
    <scope>NUCLEOTIDE SEQUENCE [LARGE SCALE GENOMIC DNA]</scope>
    <source>
        <strain evidence="2 3">NRRL B-16712</strain>
    </source>
</reference>
<dbReference type="Proteomes" id="UP000053244">
    <property type="component" value="Unassembled WGS sequence"/>
</dbReference>
<gene>
    <name evidence="2" type="ORF">ADL15_10020</name>
</gene>
<dbReference type="InterPro" id="IPR010982">
    <property type="entry name" value="Lambda_DNA-bd_dom_sf"/>
</dbReference>
<evidence type="ECO:0000313" key="3">
    <source>
        <dbReference type="Proteomes" id="UP000053244"/>
    </source>
</evidence>
<dbReference type="SMART" id="SM00530">
    <property type="entry name" value="HTH_XRE"/>
    <property type="match status" value="1"/>
</dbReference>
<evidence type="ECO:0000259" key="1">
    <source>
        <dbReference type="PROSITE" id="PS50943"/>
    </source>
</evidence>
<dbReference type="SUPFAM" id="SSF47413">
    <property type="entry name" value="lambda repressor-like DNA-binding domains"/>
    <property type="match status" value="1"/>
</dbReference>
<dbReference type="GO" id="GO:0003677">
    <property type="term" value="F:DNA binding"/>
    <property type="evidence" value="ECO:0007669"/>
    <property type="project" value="InterPro"/>
</dbReference>
<protein>
    <recommendedName>
        <fullName evidence="1">HTH cro/C1-type domain-containing protein</fullName>
    </recommendedName>
</protein>